<name>A0A976QRF5_THEOR</name>
<dbReference type="AlphaFoldDB" id="A0A976QRF5"/>
<evidence type="ECO:0000313" key="3">
    <source>
        <dbReference type="Proteomes" id="UP000244803"/>
    </source>
</evidence>
<protein>
    <recommendedName>
        <fullName evidence="4">FHA domain-containing protein</fullName>
    </recommendedName>
</protein>
<evidence type="ECO:0000256" key="1">
    <source>
        <dbReference type="SAM" id="MobiDB-lite"/>
    </source>
</evidence>
<feature type="region of interest" description="Disordered" evidence="1">
    <location>
        <begin position="512"/>
        <end position="563"/>
    </location>
</feature>
<dbReference type="SUPFAM" id="SSF49879">
    <property type="entry name" value="SMAD/FHA domain"/>
    <property type="match status" value="1"/>
</dbReference>
<feature type="compositionally biased region" description="Polar residues" evidence="1">
    <location>
        <begin position="552"/>
        <end position="563"/>
    </location>
</feature>
<reference evidence="2" key="1">
    <citation type="submission" date="2022-07" db="EMBL/GenBank/DDBJ databases">
        <title>Evaluation of T. orientalis genome assembly methods using nanopore sequencing and analysis of variation between genomes.</title>
        <authorList>
            <person name="Yam J."/>
            <person name="Micallef M.L."/>
            <person name="Liu M."/>
            <person name="Djordjevic S.P."/>
            <person name="Bogema D.R."/>
            <person name="Jenkins C."/>
        </authorList>
    </citation>
    <scope>NUCLEOTIDE SEQUENCE</scope>
    <source>
        <strain evidence="2">Fish Creek</strain>
    </source>
</reference>
<dbReference type="Proteomes" id="UP000244803">
    <property type="component" value="Chromosome 1"/>
</dbReference>
<dbReference type="InterPro" id="IPR008984">
    <property type="entry name" value="SMAD_FHA_dom_sf"/>
</dbReference>
<dbReference type="CDD" id="cd00060">
    <property type="entry name" value="FHA"/>
    <property type="match status" value="1"/>
</dbReference>
<feature type="compositionally biased region" description="Polar residues" evidence="1">
    <location>
        <begin position="336"/>
        <end position="346"/>
    </location>
</feature>
<sequence length="822" mass="92851">MSPVIDLGSLTRSPLVNRVRNVYRNNTSDSALETLRMESVSLSHVRNLSTGFKSSSSDSSEGSFHGINFAHGKGFKESVLKRSRSRSNESAKLDEKNIFLKQEKGNNYADDSVGWSLDEFESPLDSDFKTPTMSPEIQSPLNFLLNYRSLSDRSEDFKDALSLNSYSSLTSDYGNMEKSPEKINVKSEGPKGTVLRSPCRVSKSELAVTSEKKELDDEIGLKSGEKCMEGPGRLSYSFDRSGYVFRIFFEPKLSTFKDTNLVPSRVIINRTPFVIGSDPTCDLVLSKRKFTFISPKHCKITFQSSVPFGACQSPYSSPTNSYWKSPDASPQKRTRLSSPSCTSNLEAKTENMGSEVDVSPKPNISLSPNSPNRNFNGIVPFRVRIGKHSPNAIIYVNNLLLRKDQYLENGDLISLGARNSNITFRVVFQNKKECQLLKSQLTTPATVSTSTLSSKYKPVNSPEDTEGDTNMSEDVQPENDDRIVLFEDKNITGVKIFVFQVFNYNVNPNYEETCDEDDKEEQDPDELSDCGQQDKLERQSEEYEAKSRPSEPETQQSLGNSVMNQHMETEEYYKLKSPMRTYNALRSPAKRSSRDVQIKNLESFKPEALIEVYSSPERMTSGLSNFNMTQESNYTFDQCDSQSSVYESQGNMLGSQGTIYNSQGYYTASQSSTGLNDDEYMDKVKFLKSIIPNNFPIAIDTVNSVSGSTTPRSGKTRYKLIGTVDASNNMNISEILPSIDELVRNNIDETLVNFQVVLKKFNTPVDRRMLENSWVFQLEFLDVNSPKIRRAIFKHEMFKEGQQELERVLKENKCRVMYIKTD</sequence>
<feature type="region of interest" description="Disordered" evidence="1">
    <location>
        <begin position="316"/>
        <end position="369"/>
    </location>
</feature>
<dbReference type="Gene3D" id="2.60.200.20">
    <property type="match status" value="1"/>
</dbReference>
<accession>A0A976QRF5</accession>
<dbReference type="EMBL" id="CP056065">
    <property type="protein sequence ID" value="UKJ88101.1"/>
    <property type="molecule type" value="Genomic_DNA"/>
</dbReference>
<feature type="compositionally biased region" description="Acidic residues" evidence="1">
    <location>
        <begin position="512"/>
        <end position="528"/>
    </location>
</feature>
<gene>
    <name evidence="2" type="ORF">MACJ_000544</name>
</gene>
<feature type="compositionally biased region" description="Basic and acidic residues" evidence="1">
    <location>
        <begin position="532"/>
        <end position="551"/>
    </location>
</feature>
<evidence type="ECO:0000313" key="2">
    <source>
        <dbReference type="EMBL" id="UKJ88101.1"/>
    </source>
</evidence>
<evidence type="ECO:0008006" key="4">
    <source>
        <dbReference type="Google" id="ProtNLM"/>
    </source>
</evidence>
<organism evidence="2 3">
    <name type="scientific">Theileria orientalis</name>
    <dbReference type="NCBI Taxonomy" id="68886"/>
    <lineage>
        <taxon>Eukaryota</taxon>
        <taxon>Sar</taxon>
        <taxon>Alveolata</taxon>
        <taxon>Apicomplexa</taxon>
        <taxon>Aconoidasida</taxon>
        <taxon>Piroplasmida</taxon>
        <taxon>Theileriidae</taxon>
        <taxon>Theileria</taxon>
    </lineage>
</organism>
<feature type="region of interest" description="Disordered" evidence="1">
    <location>
        <begin position="447"/>
        <end position="478"/>
    </location>
</feature>
<dbReference type="OrthoDB" id="366402at2759"/>
<proteinExistence type="predicted"/>